<dbReference type="Proteomes" id="UP000828941">
    <property type="component" value="Chromosome 8"/>
</dbReference>
<reference evidence="1 2" key="1">
    <citation type="journal article" date="2022" name="DNA Res.">
        <title>Chromosomal-level genome assembly of the orchid tree Bauhinia variegata (Leguminosae; Cercidoideae) supports the allotetraploid origin hypothesis of Bauhinia.</title>
        <authorList>
            <person name="Zhong Y."/>
            <person name="Chen Y."/>
            <person name="Zheng D."/>
            <person name="Pang J."/>
            <person name="Liu Y."/>
            <person name="Luo S."/>
            <person name="Meng S."/>
            <person name="Qian L."/>
            <person name="Wei D."/>
            <person name="Dai S."/>
            <person name="Zhou R."/>
        </authorList>
    </citation>
    <scope>NUCLEOTIDE SEQUENCE [LARGE SCALE GENOMIC DNA]</scope>
    <source>
        <strain evidence="1">BV-YZ2020</strain>
    </source>
</reference>
<name>A0ACB9MUJ8_BAUVA</name>
<proteinExistence type="predicted"/>
<dbReference type="EMBL" id="CM039433">
    <property type="protein sequence ID" value="KAI4327401.1"/>
    <property type="molecule type" value="Genomic_DNA"/>
</dbReference>
<protein>
    <submittedName>
        <fullName evidence="1">Uncharacterized protein</fullName>
    </submittedName>
</protein>
<comment type="caution">
    <text evidence="1">The sequence shown here is derived from an EMBL/GenBank/DDBJ whole genome shotgun (WGS) entry which is preliminary data.</text>
</comment>
<gene>
    <name evidence="1" type="ORF">L6164_019869</name>
</gene>
<evidence type="ECO:0000313" key="1">
    <source>
        <dbReference type="EMBL" id="KAI4327401.1"/>
    </source>
</evidence>
<keyword evidence="2" id="KW-1185">Reference proteome</keyword>
<accession>A0ACB9MUJ8</accession>
<sequence length="468" mass="52424">MPAEEQVHVLMVSLSLQGHMNPMLKFGKLLISKGIHVTLATLEMAKHRMLKNKASPNFENSSDREIQLEFFSDGLSLDFDRQKDVATWQNSVFTTGSKNFSNLVSNLSKTHKYSCIIINPFVPWAMDVADDHGIHCALLWIQCCAIYSIYYRYFKNIDNFPNLEDPNESVQLPGMPVLEVRDLPSFMLPSSPPIFAEVLLKLFRDLDKKVNWVLGSSFYEIEEDIVKSMASLTPIYPIGPLVSPFLLGEKENDVVNVDMWNAEDSCLEWLDNKPPSSVIYISFGSILVLSQKQIDNIAMALKNSNKAFLWVIKPAEEGSEGNGGVLRSDFLEETKGNGLVVKWCPQEKVLMHPAIACFVTHCGWNSTLETLVTGVPVIAHPEWTDQPTNAKLLVNAFKVGVKINFDEDGTASTQEMERCIREIMEGPRAAEIKNRARELKEAAKKALEDGGSSARNINQFISEIAGKH</sequence>
<evidence type="ECO:0000313" key="2">
    <source>
        <dbReference type="Proteomes" id="UP000828941"/>
    </source>
</evidence>
<organism evidence="1 2">
    <name type="scientific">Bauhinia variegata</name>
    <name type="common">Purple orchid tree</name>
    <name type="synonym">Phanera variegata</name>
    <dbReference type="NCBI Taxonomy" id="167791"/>
    <lineage>
        <taxon>Eukaryota</taxon>
        <taxon>Viridiplantae</taxon>
        <taxon>Streptophyta</taxon>
        <taxon>Embryophyta</taxon>
        <taxon>Tracheophyta</taxon>
        <taxon>Spermatophyta</taxon>
        <taxon>Magnoliopsida</taxon>
        <taxon>eudicotyledons</taxon>
        <taxon>Gunneridae</taxon>
        <taxon>Pentapetalae</taxon>
        <taxon>rosids</taxon>
        <taxon>fabids</taxon>
        <taxon>Fabales</taxon>
        <taxon>Fabaceae</taxon>
        <taxon>Cercidoideae</taxon>
        <taxon>Cercideae</taxon>
        <taxon>Bauhiniinae</taxon>
        <taxon>Bauhinia</taxon>
    </lineage>
</organism>